<keyword evidence="5 7" id="KW-1133">Transmembrane helix</keyword>
<dbReference type="CDD" id="cd06261">
    <property type="entry name" value="TM_PBP2"/>
    <property type="match status" value="1"/>
</dbReference>
<organism evidence="9 10">
    <name type="scientific">Rhodobacter capsulatus</name>
    <name type="common">Rhodopseudomonas capsulata</name>
    <dbReference type="NCBI Taxonomy" id="1061"/>
    <lineage>
        <taxon>Bacteria</taxon>
        <taxon>Pseudomonadati</taxon>
        <taxon>Pseudomonadota</taxon>
        <taxon>Alphaproteobacteria</taxon>
        <taxon>Rhodobacterales</taxon>
        <taxon>Rhodobacter group</taxon>
        <taxon>Rhodobacter</taxon>
    </lineage>
</organism>
<dbReference type="PANTHER" id="PTHR47737:SF1">
    <property type="entry name" value="GLYCINE BETAINE_PROLINE BETAINE TRANSPORT SYSTEM PERMEASE PROTEIN PROW"/>
    <property type="match status" value="1"/>
</dbReference>
<feature type="transmembrane region" description="Helical" evidence="7">
    <location>
        <begin position="78"/>
        <end position="99"/>
    </location>
</feature>
<dbReference type="RefSeq" id="WP_223230734.1">
    <property type="nucleotide sequence ID" value="NZ_CP061202.1"/>
</dbReference>
<feature type="transmembrane region" description="Helical" evidence="7">
    <location>
        <begin position="314"/>
        <end position="333"/>
    </location>
</feature>
<evidence type="ECO:0000256" key="1">
    <source>
        <dbReference type="ARBA" id="ARBA00004651"/>
    </source>
</evidence>
<dbReference type="InterPro" id="IPR000515">
    <property type="entry name" value="MetI-like"/>
</dbReference>
<dbReference type="Gene3D" id="1.10.3720.10">
    <property type="entry name" value="MetI-like"/>
    <property type="match status" value="1"/>
</dbReference>
<evidence type="ECO:0000313" key="10">
    <source>
        <dbReference type="Proteomes" id="UP000183812"/>
    </source>
</evidence>
<keyword evidence="3" id="KW-1003">Cell membrane</keyword>
<protein>
    <submittedName>
        <fullName evidence="9">Glycine betaine/proline transport system permease protein</fullName>
    </submittedName>
</protein>
<reference evidence="9 10" key="1">
    <citation type="submission" date="2016-10" db="EMBL/GenBank/DDBJ databases">
        <authorList>
            <person name="de Groot N.N."/>
        </authorList>
    </citation>
    <scope>NUCLEOTIDE SEQUENCE [LARGE SCALE GENOMIC DNA]</scope>
    <source>
        <strain evidence="10">DSM 938 / 37b4</strain>
    </source>
</reference>
<evidence type="ECO:0000256" key="4">
    <source>
        <dbReference type="ARBA" id="ARBA00022692"/>
    </source>
</evidence>
<dbReference type="SUPFAM" id="SSF161098">
    <property type="entry name" value="MetI-like"/>
    <property type="match status" value="1"/>
</dbReference>
<feature type="transmembrane region" description="Helical" evidence="7">
    <location>
        <begin position="119"/>
        <end position="150"/>
    </location>
</feature>
<dbReference type="PROSITE" id="PS50928">
    <property type="entry name" value="ABC_TM1"/>
    <property type="match status" value="1"/>
</dbReference>
<feature type="domain" description="ABC transmembrane type-1" evidence="8">
    <location>
        <begin position="158"/>
        <end position="337"/>
    </location>
</feature>
<evidence type="ECO:0000256" key="2">
    <source>
        <dbReference type="ARBA" id="ARBA00022448"/>
    </source>
</evidence>
<feature type="transmembrane region" description="Helical" evidence="7">
    <location>
        <begin position="205"/>
        <end position="232"/>
    </location>
</feature>
<comment type="similarity">
    <text evidence="7">Belongs to the binding-protein-dependent transport system permease family.</text>
</comment>
<evidence type="ECO:0000256" key="6">
    <source>
        <dbReference type="ARBA" id="ARBA00023136"/>
    </source>
</evidence>
<comment type="subcellular location">
    <subcellularLocation>
        <location evidence="1 7">Cell membrane</location>
        <topology evidence="1 7">Multi-pass membrane protein</topology>
    </subcellularLocation>
</comment>
<dbReference type="Proteomes" id="UP000183812">
    <property type="component" value="Unassembled WGS sequence"/>
</dbReference>
<evidence type="ECO:0000256" key="5">
    <source>
        <dbReference type="ARBA" id="ARBA00022989"/>
    </source>
</evidence>
<keyword evidence="6 7" id="KW-0472">Membrane</keyword>
<dbReference type="InterPro" id="IPR035906">
    <property type="entry name" value="MetI-like_sf"/>
</dbReference>
<dbReference type="GO" id="GO:0005275">
    <property type="term" value="F:amine transmembrane transporter activity"/>
    <property type="evidence" value="ECO:0007669"/>
    <property type="project" value="TreeGrafter"/>
</dbReference>
<dbReference type="GO" id="GO:0031460">
    <property type="term" value="P:glycine betaine transport"/>
    <property type="evidence" value="ECO:0007669"/>
    <property type="project" value="UniProtKB-ARBA"/>
</dbReference>
<dbReference type="PANTHER" id="PTHR47737">
    <property type="entry name" value="GLYCINE BETAINE/PROLINE BETAINE TRANSPORT SYSTEM PERMEASE PROTEIN PROW"/>
    <property type="match status" value="1"/>
</dbReference>
<evidence type="ECO:0000259" key="8">
    <source>
        <dbReference type="PROSITE" id="PS50928"/>
    </source>
</evidence>
<evidence type="ECO:0000313" key="9">
    <source>
        <dbReference type="EMBL" id="SDF15882.1"/>
    </source>
</evidence>
<evidence type="ECO:0000256" key="3">
    <source>
        <dbReference type="ARBA" id="ARBA00022475"/>
    </source>
</evidence>
<dbReference type="EMBL" id="FNAY01000007">
    <property type="protein sequence ID" value="SDF15882.1"/>
    <property type="molecule type" value="Genomic_DNA"/>
</dbReference>
<feature type="transmembrane region" description="Helical" evidence="7">
    <location>
        <begin position="162"/>
        <end position="185"/>
    </location>
</feature>
<evidence type="ECO:0000256" key="7">
    <source>
        <dbReference type="RuleBase" id="RU363032"/>
    </source>
</evidence>
<dbReference type="AlphaFoldDB" id="A0A1G7IT17"/>
<dbReference type="GO" id="GO:0015226">
    <property type="term" value="F:carnitine transmembrane transporter activity"/>
    <property type="evidence" value="ECO:0007669"/>
    <property type="project" value="TreeGrafter"/>
</dbReference>
<accession>A0A1G7IT17</accession>
<dbReference type="NCBIfam" id="TIGR03416">
    <property type="entry name" value="ABC_choXWV_perm"/>
    <property type="match status" value="1"/>
</dbReference>
<feature type="transmembrane region" description="Helical" evidence="7">
    <location>
        <begin position="285"/>
        <end position="308"/>
    </location>
</feature>
<dbReference type="GO" id="GO:0043190">
    <property type="term" value="C:ATP-binding cassette (ABC) transporter complex"/>
    <property type="evidence" value="ECO:0007669"/>
    <property type="project" value="TreeGrafter"/>
</dbReference>
<dbReference type="FunFam" id="1.10.3720.10:FF:000001">
    <property type="entry name" value="Glycine betaine ABC transporter, permease"/>
    <property type="match status" value="1"/>
</dbReference>
<dbReference type="Pfam" id="PF00528">
    <property type="entry name" value="BPD_transp_1"/>
    <property type="match status" value="1"/>
</dbReference>
<proteinExistence type="inferred from homology"/>
<gene>
    <name evidence="9" type="ORF">SAMN04244550_01786</name>
</gene>
<name>A0A1G7IT17_RHOCA</name>
<keyword evidence="2 7" id="KW-0813">Transport</keyword>
<dbReference type="GO" id="GO:0015871">
    <property type="term" value="P:choline transport"/>
    <property type="evidence" value="ECO:0007669"/>
    <property type="project" value="TreeGrafter"/>
</dbReference>
<sequence length="343" mass="37157">MLQQTMRLIGTIAASIFGAILLKTVLEKLAGLLIGTGLITGHSGTDLFTGKWKIPVGPWAKHVFEWMRDSFSIVFDHLAAIFETLIDGIMAIFATPLDISWITGAADYTPLYPAEYQPFVLTGFFLGISWFLQRRVSILLTVLLGLLYVFNQGYWKPTTESLTLVISACVVCMSVGVPIGIAAAHRPRLYLAMQPILDLMQTLPTFVYLIPAIVFFGIGMVPGLIATVIFVLPAPIRLTHLGVSTTPQPLLEAARAFGATPRQVLWKVELPYALPQIMAGLNQTIMLSLSMVVIAALVGANGLGVPVVRALNSVNTALGFESGMIIVVVAIVLDRMMRFGGSK</sequence>
<keyword evidence="4 7" id="KW-0812">Transmembrane</keyword>
<dbReference type="InterPro" id="IPR017784">
    <property type="entry name" value="ABC_transptr_choline_permease"/>
</dbReference>